<comment type="caution">
    <text evidence="1">The sequence shown here is derived from an EMBL/GenBank/DDBJ whole genome shotgun (WGS) entry which is preliminary data.</text>
</comment>
<evidence type="ECO:0008006" key="3">
    <source>
        <dbReference type="Google" id="ProtNLM"/>
    </source>
</evidence>
<dbReference type="EMBL" id="SLYC01000047">
    <property type="protein sequence ID" value="TCP97188.1"/>
    <property type="molecule type" value="Genomic_DNA"/>
</dbReference>
<evidence type="ECO:0000313" key="1">
    <source>
        <dbReference type="EMBL" id="TCP97188.1"/>
    </source>
</evidence>
<dbReference type="Proteomes" id="UP000295504">
    <property type="component" value="Unassembled WGS sequence"/>
</dbReference>
<name>A0A4R2TIV6_9FIRM</name>
<dbReference type="AlphaFoldDB" id="A0A4R2TIV6"/>
<reference evidence="1 2" key="1">
    <citation type="submission" date="2019-03" db="EMBL/GenBank/DDBJ databases">
        <title>Genomic Encyclopedia of Type Strains, Phase IV (KMG-IV): sequencing the most valuable type-strain genomes for metagenomic binning, comparative biology and taxonomic classification.</title>
        <authorList>
            <person name="Goeker M."/>
        </authorList>
    </citation>
    <scope>NUCLEOTIDE SEQUENCE [LARGE SCALE GENOMIC DNA]</scope>
    <source>
        <strain evidence="1 2">DSM 100013</strain>
    </source>
</reference>
<gene>
    <name evidence="1" type="ORF">EDD79_104716</name>
</gene>
<evidence type="ECO:0000313" key="2">
    <source>
        <dbReference type="Proteomes" id="UP000295504"/>
    </source>
</evidence>
<proteinExistence type="predicted"/>
<protein>
    <recommendedName>
        <fullName evidence="3">4Fe-4S ferredoxin-type domain-containing protein</fullName>
    </recommendedName>
</protein>
<sequence length="37" mass="4121">MIKEQLIFTVKENCIGCNKCIDGYPVIGENVANFQMG</sequence>
<keyword evidence="2" id="KW-1185">Reference proteome</keyword>
<organism evidence="1 2">
    <name type="scientific">Serpentinicella alkaliphila</name>
    <dbReference type="NCBI Taxonomy" id="1734049"/>
    <lineage>
        <taxon>Bacteria</taxon>
        <taxon>Bacillati</taxon>
        <taxon>Bacillota</taxon>
        <taxon>Clostridia</taxon>
        <taxon>Peptostreptococcales</taxon>
        <taxon>Natronincolaceae</taxon>
        <taxon>Serpentinicella</taxon>
    </lineage>
</organism>
<accession>A0A4R2TIV6</accession>